<reference evidence="2 3" key="1">
    <citation type="submission" date="2019-08" db="EMBL/GenBank/DDBJ databases">
        <authorList>
            <person name="Peeters C."/>
        </authorList>
    </citation>
    <scope>NUCLEOTIDE SEQUENCE [LARGE SCALE GENOMIC DNA]</scope>
    <source>
        <strain evidence="2 3">LMG 31115</strain>
    </source>
</reference>
<dbReference type="EMBL" id="CABPSI010000005">
    <property type="protein sequence ID" value="VVE48667.1"/>
    <property type="molecule type" value="Genomic_DNA"/>
</dbReference>
<evidence type="ECO:0000313" key="3">
    <source>
        <dbReference type="Proteomes" id="UP000333828"/>
    </source>
</evidence>
<evidence type="ECO:0000256" key="1">
    <source>
        <dbReference type="SAM" id="Coils"/>
    </source>
</evidence>
<organism evidence="2 3">
    <name type="scientific">Pandoraea iniqua</name>
    <dbReference type="NCBI Taxonomy" id="2508288"/>
    <lineage>
        <taxon>Bacteria</taxon>
        <taxon>Pseudomonadati</taxon>
        <taxon>Pseudomonadota</taxon>
        <taxon>Betaproteobacteria</taxon>
        <taxon>Burkholderiales</taxon>
        <taxon>Burkholderiaceae</taxon>
        <taxon>Pandoraea</taxon>
    </lineage>
</organism>
<dbReference type="Proteomes" id="UP000333828">
    <property type="component" value="Unassembled WGS sequence"/>
</dbReference>
<gene>
    <name evidence="2" type="ORF">PIN31115_04536</name>
</gene>
<accession>A0A5E4YJF7</accession>
<evidence type="ECO:0000313" key="2">
    <source>
        <dbReference type="EMBL" id="VVE48667.1"/>
    </source>
</evidence>
<feature type="coiled-coil region" evidence="1">
    <location>
        <begin position="281"/>
        <end position="352"/>
    </location>
</feature>
<proteinExistence type="predicted"/>
<keyword evidence="1" id="KW-0175">Coiled coil</keyword>
<protein>
    <submittedName>
        <fullName evidence="2">Uncharacterized protein</fullName>
    </submittedName>
</protein>
<name>A0A5E4YJF7_9BURK</name>
<sequence length="621" mass="70366">MDFLGVRGFRASGRYRQAHWQMAQGVRGVLSALGSGRTTALAPRMASLAQSLREMAQRGVGAERIIGLVREQLQWQMADDGAHARRVRTQLPALETVLQTVLVASAVGPNSELQVERTARREGPGQARAQEQLCISNGLRALVAELVRFGESCETVEVPHVLPKDFDRQALRELKWESLARWQAFDTRMKNQGIVRGSDAWETAQRLEFISIYGGYAGNLPGFYGLTPYIREQGFHKLEPQAQQELLELKAWYERDKRVDDQRSAVYQAQQQCQKDWIAQEETHQREADEAKRLAQATSERLAQQREGELVELARKQVDTERQDLARKMGDVEQKEVRAARLRAAIEHYIEQQKVQPLPSKVDKAGVFSRIGSIFGVGAVAPNKPAVMLPRNLFGQAGEALREDAKHSDFDAWLNEIQSAANVMIVYDRTGLGRLQIANATPQALGRLLKVVTEEHARWHALHARLASHGNPSMPEEHQLADMVEKLRTTHFAQHWEPRIVKANRLRQQLGELHDIFADMLKSALPAPIRSQLPLTREVERWGESTDTRALRLHVCAQIGRRPQTRHENVGIEAMSANEALNLCRQYLWPMQLDLARLSGVHVEPQEVERIRKTWAKFLPN</sequence>
<keyword evidence="3" id="KW-1185">Reference proteome</keyword>
<dbReference type="AlphaFoldDB" id="A0A5E4YJF7"/>